<dbReference type="GO" id="GO:0005975">
    <property type="term" value="P:carbohydrate metabolic process"/>
    <property type="evidence" value="ECO:0007669"/>
    <property type="project" value="UniProtKB-UniRule"/>
</dbReference>
<dbReference type="CDD" id="cd05008">
    <property type="entry name" value="SIS_GlmS_GlmD_1"/>
    <property type="match status" value="1"/>
</dbReference>
<protein>
    <recommendedName>
        <fullName evidence="4 10">Glutamine--fructose-6-phosphate aminotransferase [isomerizing]</fullName>
        <ecNumber evidence="3 10">2.6.1.16</ecNumber>
    </recommendedName>
    <alternativeName>
        <fullName evidence="10">D-fructose-6-phosphate amidotransferase</fullName>
    </alternativeName>
    <alternativeName>
        <fullName evidence="10">GFAT</fullName>
    </alternativeName>
    <alternativeName>
        <fullName evidence="10">Glucosamine-6-phosphate synthase</fullName>
    </alternativeName>
    <alternativeName>
        <fullName evidence="10">Hexosephosphate aminotransferase</fullName>
    </alternativeName>
    <alternativeName>
        <fullName evidence="10">L-glutamine--D-fructose-6-phosphate amidotransferase</fullName>
    </alternativeName>
</protein>
<keyword evidence="14" id="KW-1185">Reference proteome</keyword>
<keyword evidence="5 10" id="KW-0963">Cytoplasm</keyword>
<dbReference type="GO" id="GO:0005829">
    <property type="term" value="C:cytosol"/>
    <property type="evidence" value="ECO:0007669"/>
    <property type="project" value="TreeGrafter"/>
</dbReference>
<dbReference type="GO" id="GO:0004360">
    <property type="term" value="F:glutamine-fructose-6-phosphate transaminase (isomerizing) activity"/>
    <property type="evidence" value="ECO:0007669"/>
    <property type="project" value="UniProtKB-UniRule"/>
</dbReference>
<dbReference type="HAMAP" id="MF_00164">
    <property type="entry name" value="GlmS"/>
    <property type="match status" value="1"/>
</dbReference>
<dbReference type="RefSeq" id="WP_035381520.1">
    <property type="nucleotide sequence ID" value="NZ_AZQP01000060.1"/>
</dbReference>
<dbReference type="Pfam" id="PF01380">
    <property type="entry name" value="SIS"/>
    <property type="match status" value="2"/>
</dbReference>
<dbReference type="InterPro" id="IPR005855">
    <property type="entry name" value="GFAT"/>
</dbReference>
<dbReference type="NCBIfam" id="NF001484">
    <property type="entry name" value="PRK00331.1"/>
    <property type="match status" value="1"/>
</dbReference>
<evidence type="ECO:0000256" key="4">
    <source>
        <dbReference type="ARBA" id="ARBA00016090"/>
    </source>
</evidence>
<comment type="subcellular location">
    <subcellularLocation>
        <location evidence="2 10">Cytoplasm</location>
    </subcellularLocation>
</comment>
<comment type="caution">
    <text evidence="13">The sequence shown here is derived from an EMBL/GenBank/DDBJ whole genome shotgun (WGS) entry which is preliminary data.</text>
</comment>
<dbReference type="OrthoDB" id="106547at2"/>
<feature type="active site" description="For Fru-6P isomerization activity" evidence="10">
    <location>
        <position position="604"/>
    </location>
</feature>
<dbReference type="FunFam" id="3.60.20.10:FF:000006">
    <property type="entry name" value="Glutamine--fructose-6-phosphate aminotransferase [isomerizing]"/>
    <property type="match status" value="1"/>
</dbReference>
<dbReference type="CDD" id="cd00714">
    <property type="entry name" value="GFAT"/>
    <property type="match status" value="1"/>
</dbReference>
<evidence type="ECO:0000256" key="6">
    <source>
        <dbReference type="ARBA" id="ARBA00022576"/>
    </source>
</evidence>
<feature type="domain" description="Glutamine amidotransferase type-2" evidence="11">
    <location>
        <begin position="2"/>
        <end position="217"/>
    </location>
</feature>
<evidence type="ECO:0000256" key="5">
    <source>
        <dbReference type="ARBA" id="ARBA00022490"/>
    </source>
</evidence>
<dbReference type="SUPFAM" id="SSF53697">
    <property type="entry name" value="SIS domain"/>
    <property type="match status" value="1"/>
</dbReference>
<evidence type="ECO:0000256" key="9">
    <source>
        <dbReference type="ARBA" id="ARBA00022962"/>
    </source>
</evidence>
<comment type="subunit">
    <text evidence="10">Homodimer.</text>
</comment>
<evidence type="ECO:0000256" key="3">
    <source>
        <dbReference type="ARBA" id="ARBA00012916"/>
    </source>
</evidence>
<dbReference type="GO" id="GO:0006047">
    <property type="term" value="P:UDP-N-acetylglucosamine metabolic process"/>
    <property type="evidence" value="ECO:0007669"/>
    <property type="project" value="TreeGrafter"/>
</dbReference>
<evidence type="ECO:0000256" key="8">
    <source>
        <dbReference type="ARBA" id="ARBA00022737"/>
    </source>
</evidence>
<dbReference type="GO" id="GO:0097367">
    <property type="term" value="F:carbohydrate derivative binding"/>
    <property type="evidence" value="ECO:0007669"/>
    <property type="project" value="InterPro"/>
</dbReference>
<evidence type="ECO:0000259" key="11">
    <source>
        <dbReference type="PROSITE" id="PS51278"/>
    </source>
</evidence>
<feature type="domain" description="SIS" evidence="12">
    <location>
        <begin position="286"/>
        <end position="425"/>
    </location>
</feature>
<dbReference type="Gene3D" id="3.60.20.10">
    <property type="entry name" value="Glutamine Phosphoribosylpyrophosphate, subunit 1, domain 1"/>
    <property type="match status" value="1"/>
</dbReference>
<evidence type="ECO:0000256" key="7">
    <source>
        <dbReference type="ARBA" id="ARBA00022679"/>
    </source>
</evidence>
<keyword evidence="7 10" id="KW-0808">Transferase</keyword>
<proteinExistence type="inferred from homology"/>
<dbReference type="Pfam" id="PF13522">
    <property type="entry name" value="GATase_6"/>
    <property type="match status" value="1"/>
</dbReference>
<dbReference type="InterPro" id="IPR035466">
    <property type="entry name" value="GlmS/AgaS_SIS"/>
</dbReference>
<evidence type="ECO:0000256" key="1">
    <source>
        <dbReference type="ARBA" id="ARBA00001031"/>
    </source>
</evidence>
<dbReference type="STRING" id="1403537.Q428_13575"/>
<keyword evidence="9 13" id="KW-0315">Glutamine amidotransferase</keyword>
<dbReference type="FunFam" id="3.40.50.10490:FF:000001">
    <property type="entry name" value="Glutamine--fructose-6-phosphate aminotransferase [isomerizing]"/>
    <property type="match status" value="1"/>
</dbReference>
<dbReference type="InterPro" id="IPR001347">
    <property type="entry name" value="SIS_dom"/>
</dbReference>
<dbReference type="GO" id="GO:0006002">
    <property type="term" value="P:fructose 6-phosphate metabolic process"/>
    <property type="evidence" value="ECO:0007669"/>
    <property type="project" value="TreeGrafter"/>
</dbReference>
<accession>A0A017RSE1</accession>
<dbReference type="PANTHER" id="PTHR10937:SF0">
    <property type="entry name" value="GLUTAMINE--FRUCTOSE-6-PHOSPHATE TRANSAMINASE (ISOMERIZING)"/>
    <property type="match status" value="1"/>
</dbReference>
<dbReference type="PANTHER" id="PTHR10937">
    <property type="entry name" value="GLUCOSAMINE--FRUCTOSE-6-PHOSPHATE AMINOTRANSFERASE, ISOMERIZING"/>
    <property type="match status" value="1"/>
</dbReference>
<dbReference type="PROSITE" id="PS51464">
    <property type="entry name" value="SIS"/>
    <property type="match status" value="2"/>
</dbReference>
<dbReference type="Gene3D" id="3.40.50.10490">
    <property type="entry name" value="Glucose-6-phosphate isomerase like protein, domain 1"/>
    <property type="match status" value="2"/>
</dbReference>
<feature type="domain" description="SIS" evidence="12">
    <location>
        <begin position="454"/>
        <end position="599"/>
    </location>
</feature>
<dbReference type="InterPro" id="IPR029055">
    <property type="entry name" value="Ntn_hydrolases_N"/>
</dbReference>
<dbReference type="InterPro" id="IPR047084">
    <property type="entry name" value="GFAT_N"/>
</dbReference>
<dbReference type="EMBL" id="AZQP01000060">
    <property type="protein sequence ID" value="EYE87389.1"/>
    <property type="molecule type" value="Genomic_DNA"/>
</dbReference>
<keyword evidence="6 10" id="KW-0032">Aminotransferase</keyword>
<dbReference type="InterPro" id="IPR035490">
    <property type="entry name" value="GlmS/FrlB_SIS"/>
</dbReference>
<dbReference type="FunFam" id="3.40.50.10490:FF:000022">
    <property type="entry name" value="Glutamine--fructose-6-phosphate aminotransferase [isomerizing]"/>
    <property type="match status" value="1"/>
</dbReference>
<feature type="initiator methionine" description="Removed" evidence="10">
    <location>
        <position position="1"/>
    </location>
</feature>
<keyword evidence="8" id="KW-0677">Repeat</keyword>
<evidence type="ECO:0000256" key="2">
    <source>
        <dbReference type="ARBA" id="ARBA00004496"/>
    </source>
</evidence>
<dbReference type="AlphaFoldDB" id="A0A017RSE1"/>
<dbReference type="InterPro" id="IPR017932">
    <property type="entry name" value="GATase_2_dom"/>
</dbReference>
<reference evidence="13 14" key="1">
    <citation type="journal article" date="2014" name="Genome Announc.">
        <title>Draft Genome Sequence of Fervidicella metallireducens Strain AeBT, an Iron-Reducing Thermoanaerobe from the Great Artesian Basin.</title>
        <authorList>
            <person name="Patel B.K."/>
        </authorList>
    </citation>
    <scope>NUCLEOTIDE SEQUENCE [LARGE SCALE GENOMIC DNA]</scope>
    <source>
        <strain evidence="13 14">AeB</strain>
    </source>
</reference>
<dbReference type="NCBIfam" id="TIGR01135">
    <property type="entry name" value="glmS"/>
    <property type="match status" value="1"/>
</dbReference>
<name>A0A017RSE1_9CLOT</name>
<evidence type="ECO:0000313" key="13">
    <source>
        <dbReference type="EMBL" id="EYE87389.1"/>
    </source>
</evidence>
<dbReference type="Proteomes" id="UP000019681">
    <property type="component" value="Unassembled WGS sequence"/>
</dbReference>
<dbReference type="InterPro" id="IPR046348">
    <property type="entry name" value="SIS_dom_sf"/>
</dbReference>
<comment type="function">
    <text evidence="10">Catalyzes the first step in hexosamine metabolism, converting fructose-6P into glucosamine-6P using glutamine as a nitrogen source.</text>
</comment>
<organism evidence="13 14">
    <name type="scientific">Fervidicella metallireducens AeB</name>
    <dbReference type="NCBI Taxonomy" id="1403537"/>
    <lineage>
        <taxon>Bacteria</taxon>
        <taxon>Bacillati</taxon>
        <taxon>Bacillota</taxon>
        <taxon>Clostridia</taxon>
        <taxon>Eubacteriales</taxon>
        <taxon>Clostridiaceae</taxon>
        <taxon>Fervidicella</taxon>
    </lineage>
</organism>
<dbReference type="EC" id="2.6.1.16" evidence="3 10"/>
<dbReference type="PROSITE" id="PS51278">
    <property type="entry name" value="GATASE_TYPE_2"/>
    <property type="match status" value="1"/>
</dbReference>
<sequence length="609" mass="67528">MCGIVGYIGKRQAAPLLIQGLSKLEYRGYDSAGVSIANNDKLVIEKAVGRLSNLEAKLNENPVEGHVGIGHTRWATHGAPSDVNSHPHYNKDMTISVVHNGIIENYLHLKEWLTTLGYTFRTATDTEVVPHLVDYFYKGDLVEAVMKALDKIEGSYALGILCSHEPDKIVAVRKNCPLIVGLGKEENFIASDIPAILSETRDIYLLNDDEIVVLTKDKVDIMTREGLPIQKEVYHVTWDAAAAEKGGYEHFMIKEIHEQPKAIKDTMTSRIMPDSDEIKLDDIKLTAEDLKNIDKIFIVACGTAYHAGMVGKYVIEKLARIPVEIDIASEFRYRDPIINERTLMIVISQSGETADTLAALRDAKKQGARVIAITNVVGSSVAREADDLLYTWAGPEIAVASTKAYTTQLVALYIIGLYLAKLNGRLSVEEYREIRDEMLLLPEKLEKLLEQKEELQRFASNNHMHRDMFYLGRGLDNAVALEGALKLKEISYIHAEAYAAGELKHGPIALIDKGIPVIALATQEDLFDKTLSNIQEVVARGAKVFAVAFEGHEDIKKTADQVVFIPKTMPLLAPILSVVPLQLLSYYAAVERGCDVDKPRNLAKSVTVE</sequence>
<dbReference type="CDD" id="cd05009">
    <property type="entry name" value="SIS_GlmS_GlmD_2"/>
    <property type="match status" value="1"/>
</dbReference>
<dbReference type="GO" id="GO:0006487">
    <property type="term" value="P:protein N-linked glycosylation"/>
    <property type="evidence" value="ECO:0007669"/>
    <property type="project" value="TreeGrafter"/>
</dbReference>
<comment type="catalytic activity">
    <reaction evidence="1 10">
        <text>D-fructose 6-phosphate + L-glutamine = D-glucosamine 6-phosphate + L-glutamate</text>
        <dbReference type="Rhea" id="RHEA:13237"/>
        <dbReference type="ChEBI" id="CHEBI:29985"/>
        <dbReference type="ChEBI" id="CHEBI:58359"/>
        <dbReference type="ChEBI" id="CHEBI:58725"/>
        <dbReference type="ChEBI" id="CHEBI:61527"/>
        <dbReference type="EC" id="2.6.1.16"/>
    </reaction>
</comment>
<dbReference type="SUPFAM" id="SSF56235">
    <property type="entry name" value="N-terminal nucleophile aminohydrolases (Ntn hydrolases)"/>
    <property type="match status" value="1"/>
</dbReference>
<feature type="active site" description="Nucleophile; for GATase activity" evidence="10">
    <location>
        <position position="2"/>
    </location>
</feature>
<evidence type="ECO:0000259" key="12">
    <source>
        <dbReference type="PROSITE" id="PS51464"/>
    </source>
</evidence>
<gene>
    <name evidence="10" type="primary">glmS</name>
    <name evidence="13" type="ORF">Q428_13575</name>
</gene>
<evidence type="ECO:0000313" key="14">
    <source>
        <dbReference type="Proteomes" id="UP000019681"/>
    </source>
</evidence>
<evidence type="ECO:0000256" key="10">
    <source>
        <dbReference type="HAMAP-Rule" id="MF_00164"/>
    </source>
</evidence>